<dbReference type="OrthoDB" id="3497519at2759"/>
<accession>A0A9W9BRG5</accession>
<dbReference type="AlphaFoldDB" id="A0A9W9BRG5"/>
<evidence type="ECO:0000313" key="3">
    <source>
        <dbReference type="Proteomes" id="UP001140502"/>
    </source>
</evidence>
<proteinExistence type="predicted"/>
<name>A0A9W9BRG5_9HYPO</name>
<keyword evidence="3" id="KW-1185">Reference proteome</keyword>
<feature type="compositionally biased region" description="Polar residues" evidence="1">
    <location>
        <begin position="16"/>
        <end position="29"/>
    </location>
</feature>
<feature type="region of interest" description="Disordered" evidence="1">
    <location>
        <begin position="1"/>
        <end position="55"/>
    </location>
</feature>
<gene>
    <name evidence="2" type="ORF">N0V84_004517</name>
</gene>
<dbReference type="EMBL" id="JAPEUR010000074">
    <property type="protein sequence ID" value="KAJ4323117.1"/>
    <property type="molecule type" value="Genomic_DNA"/>
</dbReference>
<comment type="caution">
    <text evidence="2">The sequence shown here is derived from an EMBL/GenBank/DDBJ whole genome shotgun (WGS) entry which is preliminary data.</text>
</comment>
<organism evidence="2 3">
    <name type="scientific">Fusarium piperis</name>
    <dbReference type="NCBI Taxonomy" id="1435070"/>
    <lineage>
        <taxon>Eukaryota</taxon>
        <taxon>Fungi</taxon>
        <taxon>Dikarya</taxon>
        <taxon>Ascomycota</taxon>
        <taxon>Pezizomycotina</taxon>
        <taxon>Sordariomycetes</taxon>
        <taxon>Hypocreomycetidae</taxon>
        <taxon>Hypocreales</taxon>
        <taxon>Nectriaceae</taxon>
        <taxon>Fusarium</taxon>
        <taxon>Fusarium solani species complex</taxon>
    </lineage>
</organism>
<reference evidence="2" key="1">
    <citation type="submission" date="2022-10" db="EMBL/GenBank/DDBJ databases">
        <title>Tapping the CABI collections for fungal endophytes: first genome assemblies for Collariella, Neodidymelliopsis, Ascochyta clinopodiicola, Didymella pomorum, Didymosphaeria variabile, Neocosmospora piperis and Neocucurbitaria cava.</title>
        <authorList>
            <person name="Hill R."/>
        </authorList>
    </citation>
    <scope>NUCLEOTIDE SEQUENCE</scope>
    <source>
        <strain evidence="2">IMI 366586</strain>
    </source>
</reference>
<sequence length="230" mass="26025">MASYPTGSGATPPGNQPGSSTVPNTTWNGNGHLPNPAIVNSRHPQTPAKPVGNGWDHVRYVPPWTDPDWHDEGEQRDKTDFKIEDFFDRLRPAIHPKDQYKRPTKYAQRFSIFPGRLDGRSRTSPTRADSRQLFPATADIRTGRDLFNSLDYSAAQTGQHIDEYMASSRPDMQQGTEADQRCMQQYEDLVIDENWQSILFGNLTMDEILAEEYLTMKDLSFEGLSGPIYS</sequence>
<evidence type="ECO:0000313" key="2">
    <source>
        <dbReference type="EMBL" id="KAJ4323117.1"/>
    </source>
</evidence>
<protein>
    <submittedName>
        <fullName evidence="2">Uncharacterized protein</fullName>
    </submittedName>
</protein>
<evidence type="ECO:0000256" key="1">
    <source>
        <dbReference type="SAM" id="MobiDB-lite"/>
    </source>
</evidence>
<dbReference type="Proteomes" id="UP001140502">
    <property type="component" value="Unassembled WGS sequence"/>
</dbReference>